<dbReference type="Gene3D" id="2.30.40.10">
    <property type="entry name" value="Urease, subunit C, domain 1"/>
    <property type="match status" value="1"/>
</dbReference>
<keyword evidence="4" id="KW-1185">Reference proteome</keyword>
<dbReference type="Proteomes" id="UP000223071">
    <property type="component" value="Unassembled WGS sequence"/>
</dbReference>
<dbReference type="EMBL" id="PDJQ01000001">
    <property type="protein sequence ID" value="PFG74912.1"/>
    <property type="molecule type" value="Genomic_DNA"/>
</dbReference>
<evidence type="ECO:0000313" key="4">
    <source>
        <dbReference type="Proteomes" id="UP000223071"/>
    </source>
</evidence>
<dbReference type="InterPro" id="IPR023100">
    <property type="entry name" value="D-aminoacylase_insert_dom_sf"/>
</dbReference>
<organism evidence="3 4">
    <name type="scientific">Tepidiforma thermophila (strain KCTC 52669 / CGMCC 1.13589 / G233)</name>
    <dbReference type="NCBI Taxonomy" id="2761530"/>
    <lineage>
        <taxon>Bacteria</taxon>
        <taxon>Bacillati</taxon>
        <taxon>Chloroflexota</taxon>
        <taxon>Tepidiformia</taxon>
        <taxon>Tepidiformales</taxon>
        <taxon>Tepidiformaceae</taxon>
        <taxon>Tepidiforma</taxon>
    </lineage>
</organism>
<dbReference type="PANTHER" id="PTHR11647:SF1">
    <property type="entry name" value="COLLAPSIN RESPONSE MEDIATOR PROTEIN"/>
    <property type="match status" value="1"/>
</dbReference>
<protein>
    <submittedName>
        <fullName evidence="3">Dihydroorotase</fullName>
    </submittedName>
</protein>
<name>A0A2A9HID1_TEPT2</name>
<dbReference type="Gene3D" id="3.30.1490.130">
    <property type="entry name" value="D-aminoacylase. Domain 3"/>
    <property type="match status" value="1"/>
</dbReference>
<dbReference type="InterPro" id="IPR050378">
    <property type="entry name" value="Metallo-dep_Hydrolases_sf"/>
</dbReference>
<dbReference type="InterPro" id="IPR006680">
    <property type="entry name" value="Amidohydro-rel"/>
</dbReference>
<dbReference type="GO" id="GO:0016811">
    <property type="term" value="F:hydrolase activity, acting on carbon-nitrogen (but not peptide) bonds, in linear amides"/>
    <property type="evidence" value="ECO:0007669"/>
    <property type="project" value="InterPro"/>
</dbReference>
<evidence type="ECO:0000259" key="2">
    <source>
        <dbReference type="Pfam" id="PF01979"/>
    </source>
</evidence>
<comment type="caution">
    <text evidence="3">The sequence shown here is derived from an EMBL/GenBank/DDBJ whole genome shotgun (WGS) entry which is preliminary data.</text>
</comment>
<dbReference type="PANTHER" id="PTHR11647">
    <property type="entry name" value="HYDRANTOINASE/DIHYDROPYRIMIDINASE FAMILY MEMBER"/>
    <property type="match status" value="1"/>
</dbReference>
<evidence type="ECO:0000313" key="3">
    <source>
        <dbReference type="EMBL" id="PFG74912.1"/>
    </source>
</evidence>
<evidence type="ECO:0000256" key="1">
    <source>
        <dbReference type="ARBA" id="ARBA00001947"/>
    </source>
</evidence>
<sequence>MPRMAELVFREATVIDGSGAPGFVADVAVEGDRIAAVGGAPPGAREVDARGLVLCPGFIDTHSHDDGAFLRHPDMAFKVAQGVTTDVSGNCGFSTVPNEPGREYMPGDISGPGSSWTDLESYFAACMAKRPAINNLMLVGHNRVRAHVMGLERRAPTADELAKMRGHVARAMEQGAAGLSTGLIYEPGRYAATEEIVALAAEAAPYGGLYVTHMRNEGDRLLEAVDEAIAIAREAGVGLHISHHKAAGRRNWGRVAASLAKADAAHASGTSVTLDVYPYTAGSGPMWQYVNLSAIDREWAEGVMIATCPDYPEFEGRMVPEIAAGRGWTVEEAVREILTSPRGREVICIHFIIDEADIETNLRHPRVFIGSDGIPVLKGNPHPRLFGTMPRVLARYVRERGVVPLEEAVRKMTSAPCERFGIAGRGRVAEGWFADLVLFDAATIEDRATYAAPKQEPQGIRMVVVNGQVAYEDGVHTGAGAGRMLRYRREA</sequence>
<feature type="domain" description="Amidohydrolase-related" evidence="2">
    <location>
        <begin position="53"/>
        <end position="469"/>
    </location>
</feature>
<dbReference type="InterPro" id="IPR032466">
    <property type="entry name" value="Metal_Hydrolase"/>
</dbReference>
<proteinExistence type="predicted"/>
<dbReference type="GO" id="GO:0016812">
    <property type="term" value="F:hydrolase activity, acting on carbon-nitrogen (but not peptide) bonds, in cyclic amides"/>
    <property type="evidence" value="ECO:0007669"/>
    <property type="project" value="TreeGrafter"/>
</dbReference>
<comment type="cofactor">
    <cofactor evidence="1">
        <name>Zn(2+)</name>
        <dbReference type="ChEBI" id="CHEBI:29105"/>
    </cofactor>
</comment>
<reference evidence="3 4" key="1">
    <citation type="submission" date="2017-09" db="EMBL/GenBank/DDBJ databases">
        <title>Sequencing the genomes of two abundant thermophiles in Great Basin hot springs: Thermocrinis jamiesonii and novel Chloroflexi Thermoflexus hugenholtzii.</title>
        <authorList>
            <person name="Hedlund B."/>
        </authorList>
    </citation>
    <scope>NUCLEOTIDE SEQUENCE [LARGE SCALE GENOMIC DNA]</scope>
    <source>
        <strain evidence="3 4">G233</strain>
    </source>
</reference>
<dbReference type="CDD" id="cd01297">
    <property type="entry name" value="D-aminoacylase"/>
    <property type="match status" value="1"/>
</dbReference>
<accession>A0A2A9HID1</accession>
<dbReference type="GO" id="GO:0005829">
    <property type="term" value="C:cytosol"/>
    <property type="evidence" value="ECO:0007669"/>
    <property type="project" value="TreeGrafter"/>
</dbReference>
<dbReference type="SUPFAM" id="SSF51556">
    <property type="entry name" value="Metallo-dependent hydrolases"/>
    <property type="match status" value="1"/>
</dbReference>
<dbReference type="AlphaFoldDB" id="A0A2A9HID1"/>
<dbReference type="SUPFAM" id="SSF51338">
    <property type="entry name" value="Composite domain of metallo-dependent hydrolases"/>
    <property type="match status" value="1"/>
</dbReference>
<dbReference type="InterPro" id="IPR011059">
    <property type="entry name" value="Metal-dep_hydrolase_composite"/>
</dbReference>
<dbReference type="Gene3D" id="3.20.20.140">
    <property type="entry name" value="Metal-dependent hydrolases"/>
    <property type="match status" value="1"/>
</dbReference>
<gene>
    <name evidence="3" type="ORF">A9A59_2161</name>
</gene>
<dbReference type="Pfam" id="PF01979">
    <property type="entry name" value="Amidohydro_1"/>
    <property type="match status" value="1"/>
</dbReference>